<dbReference type="EMBL" id="PXYT01000093">
    <property type="protein sequence ID" value="PSR23449.1"/>
    <property type="molecule type" value="Genomic_DNA"/>
</dbReference>
<dbReference type="AlphaFoldDB" id="A0A2T2WMI0"/>
<reference evidence="1 2" key="1">
    <citation type="journal article" date="2014" name="BMC Genomics">
        <title>Comparison of environmental and isolate Sulfobacillus genomes reveals diverse carbon, sulfur, nitrogen, and hydrogen metabolisms.</title>
        <authorList>
            <person name="Justice N.B."/>
            <person name="Norman A."/>
            <person name="Brown C.T."/>
            <person name="Singh A."/>
            <person name="Thomas B.C."/>
            <person name="Banfield J.F."/>
        </authorList>
    </citation>
    <scope>NUCLEOTIDE SEQUENCE [LARGE SCALE GENOMIC DNA]</scope>
    <source>
        <strain evidence="1">AMDSBA1</strain>
    </source>
</reference>
<dbReference type="Proteomes" id="UP000242699">
    <property type="component" value="Unassembled WGS sequence"/>
</dbReference>
<organism evidence="1 2">
    <name type="scientific">Sulfobacillus benefaciens</name>
    <dbReference type="NCBI Taxonomy" id="453960"/>
    <lineage>
        <taxon>Bacteria</taxon>
        <taxon>Bacillati</taxon>
        <taxon>Bacillota</taxon>
        <taxon>Clostridia</taxon>
        <taxon>Eubacteriales</taxon>
        <taxon>Clostridiales Family XVII. Incertae Sedis</taxon>
        <taxon>Sulfobacillus</taxon>
    </lineage>
</organism>
<gene>
    <name evidence="1" type="ORF">C7B43_20020</name>
</gene>
<evidence type="ECO:0000313" key="1">
    <source>
        <dbReference type="EMBL" id="PSR23449.1"/>
    </source>
</evidence>
<name>A0A2T2WMI0_9FIRM</name>
<sequence length="141" mass="16360">MEHVTGLAEAPEIIWKAKETDHRTKTPFDIFAPAALVSLQIRDNNNKDQTQVIQVDVPPLDFLEFRLQLPIEREIGRELLVQTTVQETMVAIAIRHVELRLPEGRKAMVQPETARDPKQQLDAWKKVFNRAHEYLKTKNEK</sequence>
<accession>A0A2T2WMI0</accession>
<comment type="caution">
    <text evidence="1">The sequence shown here is derived from an EMBL/GenBank/DDBJ whole genome shotgun (WGS) entry which is preliminary data.</text>
</comment>
<evidence type="ECO:0000313" key="2">
    <source>
        <dbReference type="Proteomes" id="UP000242699"/>
    </source>
</evidence>
<protein>
    <submittedName>
        <fullName evidence="1">Uncharacterized protein</fullName>
    </submittedName>
</protein>
<proteinExistence type="predicted"/>